<evidence type="ECO:0000259" key="7">
    <source>
        <dbReference type="Pfam" id="PF01171"/>
    </source>
</evidence>
<keyword evidence="5" id="KW-0067">ATP-binding</keyword>
<dbReference type="Proteomes" id="UP000823775">
    <property type="component" value="Unassembled WGS sequence"/>
</dbReference>
<dbReference type="EMBL" id="JACEIK010011580">
    <property type="protein sequence ID" value="MCE3215779.1"/>
    <property type="molecule type" value="Genomic_DNA"/>
</dbReference>
<evidence type="ECO:0000256" key="1">
    <source>
        <dbReference type="ARBA" id="ARBA00013267"/>
    </source>
</evidence>
<dbReference type="InterPro" id="IPR012795">
    <property type="entry name" value="tRNA_Ile_lys_synt_N"/>
</dbReference>
<gene>
    <name evidence="8" type="ORF">HAX54_003450</name>
</gene>
<evidence type="ECO:0000256" key="2">
    <source>
        <dbReference type="ARBA" id="ARBA00022598"/>
    </source>
</evidence>
<keyword evidence="3" id="KW-0819">tRNA processing</keyword>
<dbReference type="NCBIfam" id="TIGR02432">
    <property type="entry name" value="lysidine_TilS_N"/>
    <property type="match status" value="1"/>
</dbReference>
<keyword evidence="9" id="KW-1185">Reference proteome</keyword>
<evidence type="ECO:0000256" key="6">
    <source>
        <dbReference type="ARBA" id="ARBA00048539"/>
    </source>
</evidence>
<dbReference type="PANTHER" id="PTHR43033">
    <property type="entry name" value="TRNA(ILE)-LYSIDINE SYNTHASE-RELATED"/>
    <property type="match status" value="1"/>
</dbReference>
<comment type="catalytic activity">
    <reaction evidence="6">
        <text>cytidine(34) in tRNA(Ile2) + L-lysine + ATP = lysidine(34) in tRNA(Ile2) + AMP + diphosphate + H(+)</text>
        <dbReference type="Rhea" id="RHEA:43744"/>
        <dbReference type="Rhea" id="RHEA-COMP:10625"/>
        <dbReference type="Rhea" id="RHEA-COMP:10670"/>
        <dbReference type="ChEBI" id="CHEBI:15378"/>
        <dbReference type="ChEBI" id="CHEBI:30616"/>
        <dbReference type="ChEBI" id="CHEBI:32551"/>
        <dbReference type="ChEBI" id="CHEBI:33019"/>
        <dbReference type="ChEBI" id="CHEBI:82748"/>
        <dbReference type="ChEBI" id="CHEBI:83665"/>
        <dbReference type="ChEBI" id="CHEBI:456215"/>
        <dbReference type="EC" id="6.3.4.19"/>
    </reaction>
</comment>
<evidence type="ECO:0000256" key="5">
    <source>
        <dbReference type="ARBA" id="ARBA00022840"/>
    </source>
</evidence>
<proteinExistence type="inferred from homology"/>
<protein>
    <recommendedName>
        <fullName evidence="1">tRNA(Ile)-lysidine synthetase</fullName>
        <ecNumber evidence="1">6.3.4.19</ecNumber>
    </recommendedName>
</protein>
<evidence type="ECO:0000313" key="9">
    <source>
        <dbReference type="Proteomes" id="UP000823775"/>
    </source>
</evidence>
<dbReference type="CDD" id="cd01992">
    <property type="entry name" value="TilS_N"/>
    <property type="match status" value="1"/>
</dbReference>
<dbReference type="InterPro" id="IPR014729">
    <property type="entry name" value="Rossmann-like_a/b/a_fold"/>
</dbReference>
<accession>A0ABS8WS78</accession>
<name>A0ABS8WS78_DATST</name>
<dbReference type="InterPro" id="IPR012094">
    <property type="entry name" value="tRNA_Ile_lys_synt"/>
</dbReference>
<dbReference type="HAMAP" id="MF_01161">
    <property type="entry name" value="tRNA_Ile_lys_synt"/>
    <property type="match status" value="1"/>
</dbReference>
<keyword evidence="4" id="KW-0547">Nucleotide-binding</keyword>
<sequence length="725" mass="80274">MESPILSTVYLSKLQKSRALSMARGFLISPQTKTSSQFLLNSISEPSRLPKLLYYPSSSLRHSLSTRPCRFLCSGCSHLQENGPIDMSVYSETFSKRMAMAGLKPHHRIVLGVSGGPDSMALCVLTAAWKTDSLGIAAQKNELVDGLLAVVVDHGLRAESKDEAHLVHRRVTNMGIKCEIACCEWSEGKPKQGHLQEAARQKRYEILQSACIRHQIGVLMTAHHADDQAELFILRLSRNSGVLGLAGMAFVSQLFYTWPDSSADVSSNGLLLVRPLLEFSKEDMYKICLAANQEWVEDPTNRSTLFARNRIRMILTDLASPIFRSELQALIAACRRTRLHVDKICSNLMHQAVTIMPEGYAVIDLGILSPSELKDIVLSKFIALLLQFVSQRQRPVRGSASKLLLDYIRTSPCKTAVTASGCYLCPAPGSKGTKVLVCCSIDADLLVELLNPYLTEGKDCSISNEVGQIVANGRSYSDQFSQSTLGMQNLDLTSSDSVLAEAKREGIIGESTYKSIISLQREESDSFKSKTNIVLENKVEHKVEYTASAPCKVLHPEKVGYFMNRFIVKWYLSKQNAFTSFSMNNSNLLQDFGEERWNFCNSCVLGHDRVARVRYMVDADWLYLAMLSKREDRSSIHEELSLSVESRVMSNVNLCSACTKESAERALLLLKSIPVAARRALPVLVNVDGVLLSIPSVGFQHCPYLVASATFKPNVPLGGGYSSFL</sequence>
<dbReference type="Gene3D" id="3.40.50.620">
    <property type="entry name" value="HUPs"/>
    <property type="match status" value="1"/>
</dbReference>
<dbReference type="EC" id="6.3.4.19" evidence="1"/>
<dbReference type="Pfam" id="PF01171">
    <property type="entry name" value="ATP_bind_3"/>
    <property type="match status" value="1"/>
</dbReference>
<organism evidence="8 9">
    <name type="scientific">Datura stramonium</name>
    <name type="common">Jimsonweed</name>
    <name type="synonym">Common thornapple</name>
    <dbReference type="NCBI Taxonomy" id="4076"/>
    <lineage>
        <taxon>Eukaryota</taxon>
        <taxon>Viridiplantae</taxon>
        <taxon>Streptophyta</taxon>
        <taxon>Embryophyta</taxon>
        <taxon>Tracheophyta</taxon>
        <taxon>Spermatophyta</taxon>
        <taxon>Magnoliopsida</taxon>
        <taxon>eudicotyledons</taxon>
        <taxon>Gunneridae</taxon>
        <taxon>Pentapetalae</taxon>
        <taxon>asterids</taxon>
        <taxon>lamiids</taxon>
        <taxon>Solanales</taxon>
        <taxon>Solanaceae</taxon>
        <taxon>Solanoideae</taxon>
        <taxon>Datureae</taxon>
        <taxon>Datura</taxon>
    </lineage>
</organism>
<comment type="caution">
    <text evidence="8">The sequence shown here is derived from an EMBL/GenBank/DDBJ whole genome shotgun (WGS) entry which is preliminary data.</text>
</comment>
<feature type="domain" description="tRNA(Ile)-lysidine/2-thiocytidine synthase N-terminal" evidence="7">
    <location>
        <begin position="109"/>
        <end position="312"/>
    </location>
</feature>
<evidence type="ECO:0000256" key="4">
    <source>
        <dbReference type="ARBA" id="ARBA00022741"/>
    </source>
</evidence>
<keyword evidence="2" id="KW-0436">Ligase</keyword>
<evidence type="ECO:0000256" key="3">
    <source>
        <dbReference type="ARBA" id="ARBA00022694"/>
    </source>
</evidence>
<dbReference type="SUPFAM" id="SSF52402">
    <property type="entry name" value="Adenine nucleotide alpha hydrolases-like"/>
    <property type="match status" value="1"/>
</dbReference>
<dbReference type="PANTHER" id="PTHR43033:SF5">
    <property type="entry name" value="TRNA(ILE)-LYSIDINE SYNTHETASE"/>
    <property type="match status" value="1"/>
</dbReference>
<evidence type="ECO:0000313" key="8">
    <source>
        <dbReference type="EMBL" id="MCE3215779.1"/>
    </source>
</evidence>
<reference evidence="8 9" key="1">
    <citation type="journal article" date="2021" name="BMC Genomics">
        <title>Datura genome reveals duplications of psychoactive alkaloid biosynthetic genes and high mutation rate following tissue culture.</title>
        <authorList>
            <person name="Rajewski A."/>
            <person name="Carter-House D."/>
            <person name="Stajich J."/>
            <person name="Litt A."/>
        </authorList>
    </citation>
    <scope>NUCLEOTIDE SEQUENCE [LARGE SCALE GENOMIC DNA]</scope>
    <source>
        <strain evidence="8">AR-01</strain>
    </source>
</reference>
<dbReference type="InterPro" id="IPR011063">
    <property type="entry name" value="TilS/TtcA_N"/>
</dbReference>